<comment type="function">
    <text evidence="1">Resistance to tetracycline by an active tetracycline efflux. This is an energy-dependent process that decreases the accumulation of the antibiotic in whole cells. This protein functions as a metal-tetracycline/H(+) antiporter.</text>
</comment>
<keyword evidence="5 8" id="KW-0812">Transmembrane</keyword>
<feature type="transmembrane region" description="Helical" evidence="8">
    <location>
        <begin position="340"/>
        <end position="367"/>
    </location>
</feature>
<dbReference type="InterPro" id="IPR011701">
    <property type="entry name" value="MFS"/>
</dbReference>
<dbReference type="PANTHER" id="PTHR23504:SF15">
    <property type="entry name" value="MAJOR FACILITATOR SUPERFAMILY (MFS) PROFILE DOMAIN-CONTAINING PROTEIN"/>
    <property type="match status" value="1"/>
</dbReference>
<sequence>MKNRKASLTFIFITILVDVIGIGIIIPVIPSLIEKLSGDGLSEASRIGGWLIFAFAIMQFLFAPLMGILSDKFGRRPVLLLSLLGLGIDYLFHAYAPTIGWLLVGRVLAGITGASLTVANAYIADISTPENKAQNFGMVGAAFGLGFIIGPVIGGIAGEINVQYPFFISAGLTFLNFIYGFVVLPESLAPEKRRNIDLKRANPIGSLKLIRKYPIVLGLIASFFLLYLASQAVQTTWTYYSMYKFAWDEAMVGYSLGVVGIIVAVVQGGLVKYAVKWWGEKKTIYRGYFLWIVGLVLFAAASQGWMLFAFLLPYCLGGIASPTLQGVVSNQVADNEQGELQGALTATMSLSAIIGPLIMTNLFYVFTQENTPIQFPGAPFVLGAILVLISFLLSRKSLDKLF</sequence>
<feature type="transmembrane region" description="Helical" evidence="8">
    <location>
        <begin position="102"/>
        <end position="124"/>
    </location>
</feature>
<evidence type="ECO:0000256" key="6">
    <source>
        <dbReference type="ARBA" id="ARBA00022989"/>
    </source>
</evidence>
<evidence type="ECO:0000313" key="10">
    <source>
        <dbReference type="EMBL" id="NBG67077.1"/>
    </source>
</evidence>
<name>A0A6N9NPN0_9FLAO</name>
<dbReference type="PROSITE" id="PS00216">
    <property type="entry name" value="SUGAR_TRANSPORT_1"/>
    <property type="match status" value="1"/>
</dbReference>
<dbReference type="PRINTS" id="PR01035">
    <property type="entry name" value="TCRTETA"/>
</dbReference>
<feature type="transmembrane region" description="Helical" evidence="8">
    <location>
        <begin position="373"/>
        <end position="393"/>
    </location>
</feature>
<feature type="transmembrane region" description="Helical" evidence="8">
    <location>
        <begin position="213"/>
        <end position="230"/>
    </location>
</feature>
<dbReference type="InterPro" id="IPR005829">
    <property type="entry name" value="Sugar_transporter_CS"/>
</dbReference>
<feature type="domain" description="Major facilitator superfamily (MFS) profile" evidence="9">
    <location>
        <begin position="7"/>
        <end position="402"/>
    </location>
</feature>
<dbReference type="AlphaFoldDB" id="A0A6N9NPN0"/>
<comment type="caution">
    <text evidence="10">The sequence shown here is derived from an EMBL/GenBank/DDBJ whole genome shotgun (WGS) entry which is preliminary data.</text>
</comment>
<proteinExistence type="inferred from homology"/>
<dbReference type="Pfam" id="PF07690">
    <property type="entry name" value="MFS_1"/>
    <property type="match status" value="1"/>
</dbReference>
<feature type="transmembrane region" description="Helical" evidence="8">
    <location>
        <begin position="7"/>
        <end position="29"/>
    </location>
</feature>
<dbReference type="InterPro" id="IPR020846">
    <property type="entry name" value="MFS_dom"/>
</dbReference>
<gene>
    <name evidence="10" type="ORF">GQN54_13190</name>
</gene>
<dbReference type="InterPro" id="IPR036259">
    <property type="entry name" value="MFS_trans_sf"/>
</dbReference>
<dbReference type="PROSITE" id="PS50850">
    <property type="entry name" value="MFS"/>
    <property type="match status" value="1"/>
</dbReference>
<keyword evidence="6 8" id="KW-1133">Transmembrane helix</keyword>
<accession>A0A6N9NPN0</accession>
<evidence type="ECO:0000313" key="11">
    <source>
        <dbReference type="Proteomes" id="UP000470771"/>
    </source>
</evidence>
<feature type="transmembrane region" description="Helical" evidence="8">
    <location>
        <begin position="164"/>
        <end position="184"/>
    </location>
</feature>
<evidence type="ECO:0000256" key="2">
    <source>
        <dbReference type="ARBA" id="ARBA00004141"/>
    </source>
</evidence>
<dbReference type="InterPro" id="IPR001958">
    <property type="entry name" value="Tet-R_TetA/multi-R_MdtG-like"/>
</dbReference>
<evidence type="ECO:0000256" key="3">
    <source>
        <dbReference type="ARBA" id="ARBA00007520"/>
    </source>
</evidence>
<comment type="similarity">
    <text evidence="3">Belongs to the major facilitator superfamily. TCR/Tet family.</text>
</comment>
<evidence type="ECO:0000256" key="8">
    <source>
        <dbReference type="SAM" id="Phobius"/>
    </source>
</evidence>
<dbReference type="GO" id="GO:0022857">
    <property type="term" value="F:transmembrane transporter activity"/>
    <property type="evidence" value="ECO:0007669"/>
    <property type="project" value="InterPro"/>
</dbReference>
<feature type="transmembrane region" description="Helical" evidence="8">
    <location>
        <begin position="136"/>
        <end position="158"/>
    </location>
</feature>
<feature type="transmembrane region" description="Helical" evidence="8">
    <location>
        <begin position="49"/>
        <end position="69"/>
    </location>
</feature>
<evidence type="ECO:0000256" key="4">
    <source>
        <dbReference type="ARBA" id="ARBA00022448"/>
    </source>
</evidence>
<dbReference type="GO" id="GO:0016020">
    <property type="term" value="C:membrane"/>
    <property type="evidence" value="ECO:0007669"/>
    <property type="project" value="UniProtKB-SubCell"/>
</dbReference>
<keyword evidence="11" id="KW-1185">Reference proteome</keyword>
<evidence type="ECO:0000256" key="7">
    <source>
        <dbReference type="ARBA" id="ARBA00023136"/>
    </source>
</evidence>
<protein>
    <submittedName>
        <fullName evidence="10">MFS transporter</fullName>
    </submittedName>
</protein>
<dbReference type="CDD" id="cd17388">
    <property type="entry name" value="MFS_TetA"/>
    <property type="match status" value="1"/>
</dbReference>
<feature type="transmembrane region" description="Helical" evidence="8">
    <location>
        <begin position="250"/>
        <end position="271"/>
    </location>
</feature>
<dbReference type="Proteomes" id="UP000470771">
    <property type="component" value="Unassembled WGS sequence"/>
</dbReference>
<evidence type="ECO:0000256" key="1">
    <source>
        <dbReference type="ARBA" id="ARBA00003279"/>
    </source>
</evidence>
<reference evidence="10 11" key="1">
    <citation type="submission" date="2019-12" db="EMBL/GenBank/DDBJ databases">
        <authorList>
            <person name="Zhao J."/>
        </authorList>
    </citation>
    <scope>NUCLEOTIDE SEQUENCE [LARGE SCALE GENOMIC DNA]</scope>
    <source>
        <strain evidence="10 11">S-15</strain>
    </source>
</reference>
<dbReference type="PANTHER" id="PTHR23504">
    <property type="entry name" value="MAJOR FACILITATOR SUPERFAMILY DOMAIN-CONTAINING PROTEIN 10"/>
    <property type="match status" value="1"/>
</dbReference>
<evidence type="ECO:0000259" key="9">
    <source>
        <dbReference type="PROSITE" id="PS50850"/>
    </source>
</evidence>
<keyword evidence="7 8" id="KW-0472">Membrane</keyword>
<dbReference type="Gene3D" id="1.20.1250.20">
    <property type="entry name" value="MFS general substrate transporter like domains"/>
    <property type="match status" value="1"/>
</dbReference>
<dbReference type="RefSeq" id="WP_160634025.1">
    <property type="nucleotide sequence ID" value="NZ_WWNE01000012.1"/>
</dbReference>
<comment type="subcellular location">
    <subcellularLocation>
        <location evidence="2">Membrane</location>
        <topology evidence="2">Multi-pass membrane protein</topology>
    </subcellularLocation>
</comment>
<dbReference type="SUPFAM" id="SSF103473">
    <property type="entry name" value="MFS general substrate transporter"/>
    <property type="match status" value="1"/>
</dbReference>
<evidence type="ECO:0000256" key="5">
    <source>
        <dbReference type="ARBA" id="ARBA00022692"/>
    </source>
</evidence>
<feature type="transmembrane region" description="Helical" evidence="8">
    <location>
        <begin position="283"/>
        <end position="301"/>
    </location>
</feature>
<feature type="transmembrane region" description="Helical" evidence="8">
    <location>
        <begin position="78"/>
        <end position="96"/>
    </location>
</feature>
<organism evidence="10 11">
    <name type="scientific">Acidiluteibacter ferrifornacis</name>
    <dbReference type="NCBI Taxonomy" id="2692424"/>
    <lineage>
        <taxon>Bacteria</taxon>
        <taxon>Pseudomonadati</taxon>
        <taxon>Bacteroidota</taxon>
        <taxon>Flavobacteriia</taxon>
        <taxon>Flavobacteriales</taxon>
        <taxon>Cryomorphaceae</taxon>
        <taxon>Acidiluteibacter</taxon>
    </lineage>
</organism>
<keyword evidence="4" id="KW-0813">Transport</keyword>
<dbReference type="EMBL" id="WWNE01000012">
    <property type="protein sequence ID" value="NBG67077.1"/>
    <property type="molecule type" value="Genomic_DNA"/>
</dbReference>